<dbReference type="AlphaFoldDB" id="H6SRN3"/>
<dbReference type="PATRIC" id="fig|1150469.3.peg.1072"/>
<dbReference type="PANTHER" id="PTHR32332">
    <property type="entry name" value="2-NITROPROPANE DIOXYGENASE"/>
    <property type="match status" value="1"/>
</dbReference>
<dbReference type="STRING" id="1150469.RSPPHO_00936"/>
<gene>
    <name evidence="1" type="ORF">RSPPHO_00936</name>
</gene>
<accession>H6SRN3</accession>
<dbReference type="KEGG" id="rpm:RSPPHO_00936"/>
<keyword evidence="1" id="KW-0223">Dioxygenase</keyword>
<reference evidence="1 2" key="1">
    <citation type="submission" date="2012-02" db="EMBL/GenBank/DDBJ databases">
        <title>Shotgun genome sequence of Phaeospirillum photometricum DSM 122.</title>
        <authorList>
            <person name="Duquesne K."/>
            <person name="Sturgis J."/>
        </authorList>
    </citation>
    <scope>NUCLEOTIDE SEQUENCE [LARGE SCALE GENOMIC DNA]</scope>
    <source>
        <strain evidence="2">DSM122</strain>
    </source>
</reference>
<evidence type="ECO:0000313" key="2">
    <source>
        <dbReference type="Proteomes" id="UP000033220"/>
    </source>
</evidence>
<keyword evidence="1" id="KW-0560">Oxidoreductase</keyword>
<keyword evidence="2" id="KW-1185">Reference proteome</keyword>
<dbReference type="Proteomes" id="UP000033220">
    <property type="component" value="Chromosome DSM 122"/>
</dbReference>
<dbReference type="GO" id="GO:0051213">
    <property type="term" value="F:dioxygenase activity"/>
    <property type="evidence" value="ECO:0007669"/>
    <property type="project" value="UniProtKB-KW"/>
</dbReference>
<dbReference type="InterPro" id="IPR013785">
    <property type="entry name" value="Aldolase_TIM"/>
</dbReference>
<dbReference type="eggNOG" id="COG2070">
    <property type="taxonomic scope" value="Bacteria"/>
</dbReference>
<dbReference type="SUPFAM" id="SSF51412">
    <property type="entry name" value="Inosine monophosphate dehydrogenase (IMPDH)"/>
    <property type="match status" value="1"/>
</dbReference>
<protein>
    <submittedName>
        <fullName evidence="1">2-nitropropane dioxygenase, NPD</fullName>
    </submittedName>
</protein>
<dbReference type="PANTHER" id="PTHR32332:SF18">
    <property type="entry name" value="2-NITROPROPANE DIOXYGENASE"/>
    <property type="match status" value="1"/>
</dbReference>
<organism evidence="1 2">
    <name type="scientific">Pararhodospirillum photometricum DSM 122</name>
    <dbReference type="NCBI Taxonomy" id="1150469"/>
    <lineage>
        <taxon>Bacteria</taxon>
        <taxon>Pseudomonadati</taxon>
        <taxon>Pseudomonadota</taxon>
        <taxon>Alphaproteobacteria</taxon>
        <taxon>Rhodospirillales</taxon>
        <taxon>Rhodospirillaceae</taxon>
        <taxon>Pararhodospirillum</taxon>
    </lineage>
</organism>
<proteinExistence type="predicted"/>
<name>H6SRN3_PARPM</name>
<evidence type="ECO:0000313" key="1">
    <source>
        <dbReference type="EMBL" id="CCG07562.1"/>
    </source>
</evidence>
<dbReference type="HOGENOM" id="CLU_586452_0_0_5"/>
<dbReference type="Gene3D" id="3.20.20.70">
    <property type="entry name" value="Aldolase class I"/>
    <property type="match status" value="1"/>
</dbReference>
<sequence length="560" mass="61349">MPWPPHKPYRFWNRRAWPALCGRSMNRPAPWPCGTRGQMPLSRTVRRCCWTRRHERRHGPRKRVQTEGPLEGIGWFCPFAGSFRDKKSQTGGKAPVKNIDPLMISGKEVLPLVEGGKGISVSSGASSGAWAAAGGVGTISGVNADFYDETGALVHQEYKGTTRRARQQELIAFGIQGAIAQARKAHDVAGGRGRLHMNVLWEMGGAESVLEGALEGAKGLIHGVTCGAGMPYRVAEIAARHGVYYYPIVSSARAFKALWKRSYSKFAEWLGGVVYEDPWLAGGHNGLSNSEDPAQPQAPLPRVAELRAAMRELGAPERPIFMAGGVWYLREWQDFIGNPDLGPVAFQFGTRPLLAAESPVSQAWRERLLGLKPGDVLLHRFSPTGFYSSAVHNAFIEDLVHRSEHQVAYASAPEGDKSEALALGPRGRPVYMSAEDLARAQAWMAEGLSEALRTPDNTLVFVTPEKSREIRDDQNSCMGCLSGCGFSNWAQNEEGTTGKRADPRSFCIQKTLQAIAHGGSVEHNLMFAGHNAYRFATDPFFAEGRIPTMKELVDRILTGD</sequence>
<dbReference type="EMBL" id="HE663493">
    <property type="protein sequence ID" value="CCG07562.1"/>
    <property type="molecule type" value="Genomic_DNA"/>
</dbReference>